<name>A0A0A9FYK4_ARUDO</name>
<dbReference type="AlphaFoldDB" id="A0A0A9FYK4"/>
<proteinExistence type="predicted"/>
<dbReference type="EMBL" id="GBRH01184448">
    <property type="protein sequence ID" value="JAE13448.1"/>
    <property type="molecule type" value="Transcribed_RNA"/>
</dbReference>
<accession>A0A0A9FYK4</accession>
<protein>
    <submittedName>
        <fullName evidence="1">Uncharacterized protein</fullName>
    </submittedName>
</protein>
<organism evidence="1">
    <name type="scientific">Arundo donax</name>
    <name type="common">Giant reed</name>
    <name type="synonym">Donax arundinaceus</name>
    <dbReference type="NCBI Taxonomy" id="35708"/>
    <lineage>
        <taxon>Eukaryota</taxon>
        <taxon>Viridiplantae</taxon>
        <taxon>Streptophyta</taxon>
        <taxon>Embryophyta</taxon>
        <taxon>Tracheophyta</taxon>
        <taxon>Spermatophyta</taxon>
        <taxon>Magnoliopsida</taxon>
        <taxon>Liliopsida</taxon>
        <taxon>Poales</taxon>
        <taxon>Poaceae</taxon>
        <taxon>PACMAD clade</taxon>
        <taxon>Arundinoideae</taxon>
        <taxon>Arundineae</taxon>
        <taxon>Arundo</taxon>
    </lineage>
</organism>
<reference evidence="1" key="2">
    <citation type="journal article" date="2015" name="Data Brief">
        <title>Shoot transcriptome of the giant reed, Arundo donax.</title>
        <authorList>
            <person name="Barrero R.A."/>
            <person name="Guerrero F.D."/>
            <person name="Moolhuijzen P."/>
            <person name="Goolsby J.A."/>
            <person name="Tidwell J."/>
            <person name="Bellgard S.E."/>
            <person name="Bellgard M.I."/>
        </authorList>
    </citation>
    <scope>NUCLEOTIDE SEQUENCE</scope>
    <source>
        <tissue evidence="1">Shoot tissue taken approximately 20 cm above the soil surface</tissue>
    </source>
</reference>
<reference evidence="1" key="1">
    <citation type="submission" date="2014-09" db="EMBL/GenBank/DDBJ databases">
        <authorList>
            <person name="Magalhaes I.L.F."/>
            <person name="Oliveira U."/>
            <person name="Santos F.R."/>
            <person name="Vidigal T.H.D.A."/>
            <person name="Brescovit A.D."/>
            <person name="Santos A.J."/>
        </authorList>
    </citation>
    <scope>NUCLEOTIDE SEQUENCE</scope>
    <source>
        <tissue evidence="1">Shoot tissue taken approximately 20 cm above the soil surface</tissue>
    </source>
</reference>
<sequence>MTVLTNSKILCHKKLCPRGCANESKCNGQPLTVTPYHVPLFIIIHIVENWPGVRHIASLTNETFQSLQLFIYFI</sequence>
<evidence type="ECO:0000313" key="1">
    <source>
        <dbReference type="EMBL" id="JAE13448.1"/>
    </source>
</evidence>